<dbReference type="InterPro" id="IPR029044">
    <property type="entry name" value="Nucleotide-diphossugar_trans"/>
</dbReference>
<evidence type="ECO:0000256" key="1">
    <source>
        <dbReference type="SAM" id="MobiDB-lite"/>
    </source>
</evidence>
<reference evidence="3 4" key="1">
    <citation type="submission" date="2021-05" db="EMBL/GenBank/DDBJ databases">
        <title>Genome Assembly of Synthetic Allotetraploid Brassica napus Reveals Homoeologous Exchanges between Subgenomes.</title>
        <authorList>
            <person name="Davis J.T."/>
        </authorList>
    </citation>
    <scope>NUCLEOTIDE SEQUENCE [LARGE SCALE GENOMIC DNA]</scope>
    <source>
        <strain evidence="4">cv. Da-Ae</strain>
        <tissue evidence="3">Seedling</tissue>
    </source>
</reference>
<sequence length="376" mass="42820">MKPLTSTVSGDTPPFKPNVPFSMSSSSSFSVVTSDKKEEEELDPLVPPPKASKKERINWFRTKLPELEILNSTSKSKRLHGRVTELFNKNCSAHFFMIWLSPAKSFGPREILAIDTLFTTNPYACLVILSNSLDSPQGHTILNPLLSQGFNLVAVTLDIPFLVKNTPAEPWLIKLKSGDMDPGSIPFFMNLSDLTRLAVLYKYGGVYLDTDIIFLNDMTRLRNAIGVQTLDQETKKWKTLNNAVMVFDPYHPLMREFLHEYAATFNGNKWGYNSPCLVTRVIRRLGHKAEFNLTIFPPDAFYPVNWLDIPRLFKKPRTLGEVTWVEKTVQDLSKESYTVHLWNKVTRKIEIEEGSVMHKLISTHCTVCRNIINSHA</sequence>
<dbReference type="Gene3D" id="3.90.550.20">
    <property type="match status" value="1"/>
</dbReference>
<dbReference type="Proteomes" id="UP000824890">
    <property type="component" value="Unassembled WGS sequence"/>
</dbReference>
<name>A0ABQ8DPV3_BRANA</name>
<dbReference type="InterPro" id="IPR007652">
    <property type="entry name" value="A1-4-GlycosylTfrase_dom"/>
</dbReference>
<dbReference type="SUPFAM" id="SSF53448">
    <property type="entry name" value="Nucleotide-diphospho-sugar transferases"/>
    <property type="match status" value="1"/>
</dbReference>
<dbReference type="PANTHER" id="PTHR46781">
    <property type="entry name" value="ALPHA 1,4-GLYCOSYLTRANSFERASE FAMILY PROTEIN"/>
    <property type="match status" value="1"/>
</dbReference>
<protein>
    <recommendedName>
        <fullName evidence="2">Alpha 1,4-glycosyltransferase domain-containing protein</fullName>
    </recommendedName>
</protein>
<dbReference type="InterPro" id="IPR007577">
    <property type="entry name" value="GlycoTrfase_DXD_sugar-bd_CS"/>
</dbReference>
<feature type="domain" description="Alpha 1,4-glycosyltransferase" evidence="2">
    <location>
        <begin position="247"/>
        <end position="370"/>
    </location>
</feature>
<proteinExistence type="predicted"/>
<dbReference type="EMBL" id="JAGKQM010000004">
    <property type="protein sequence ID" value="KAH0930486.1"/>
    <property type="molecule type" value="Genomic_DNA"/>
</dbReference>
<accession>A0ABQ8DPV3</accession>
<evidence type="ECO:0000313" key="4">
    <source>
        <dbReference type="Proteomes" id="UP000824890"/>
    </source>
</evidence>
<dbReference type="PANTHER" id="PTHR46781:SF7">
    <property type="entry name" value="ALPHA 1,4-GLYCOSYLTRANSFERASE FAMILY PROTEIN"/>
    <property type="match status" value="1"/>
</dbReference>
<dbReference type="Pfam" id="PF04488">
    <property type="entry name" value="Gly_transf_sug"/>
    <property type="match status" value="1"/>
</dbReference>
<comment type="caution">
    <text evidence="3">The sequence shown here is derived from an EMBL/GenBank/DDBJ whole genome shotgun (WGS) entry which is preliminary data.</text>
</comment>
<evidence type="ECO:0000313" key="3">
    <source>
        <dbReference type="EMBL" id="KAH0930486.1"/>
    </source>
</evidence>
<keyword evidence="4" id="KW-1185">Reference proteome</keyword>
<feature type="region of interest" description="Disordered" evidence="1">
    <location>
        <begin position="1"/>
        <end position="27"/>
    </location>
</feature>
<organism evidence="3 4">
    <name type="scientific">Brassica napus</name>
    <name type="common">Rape</name>
    <dbReference type="NCBI Taxonomy" id="3708"/>
    <lineage>
        <taxon>Eukaryota</taxon>
        <taxon>Viridiplantae</taxon>
        <taxon>Streptophyta</taxon>
        <taxon>Embryophyta</taxon>
        <taxon>Tracheophyta</taxon>
        <taxon>Spermatophyta</taxon>
        <taxon>Magnoliopsida</taxon>
        <taxon>eudicotyledons</taxon>
        <taxon>Gunneridae</taxon>
        <taxon>Pentapetalae</taxon>
        <taxon>rosids</taxon>
        <taxon>malvids</taxon>
        <taxon>Brassicales</taxon>
        <taxon>Brassicaceae</taxon>
        <taxon>Brassiceae</taxon>
        <taxon>Brassica</taxon>
    </lineage>
</organism>
<evidence type="ECO:0000259" key="2">
    <source>
        <dbReference type="Pfam" id="PF04572"/>
    </source>
</evidence>
<dbReference type="InterPro" id="IPR044789">
    <property type="entry name" value="Put_A1-4-GlycosylTfrase_plant"/>
</dbReference>
<feature type="compositionally biased region" description="Polar residues" evidence="1">
    <location>
        <begin position="1"/>
        <end position="10"/>
    </location>
</feature>
<gene>
    <name evidence="3" type="ORF">HID58_016213</name>
</gene>
<dbReference type="Pfam" id="PF04572">
    <property type="entry name" value="Gb3_synth"/>
    <property type="match status" value="1"/>
</dbReference>